<comment type="catalytic activity">
    <reaction evidence="4">
        <text>[protein]-peptidylproline (omega=180) = [protein]-peptidylproline (omega=0)</text>
        <dbReference type="Rhea" id="RHEA:16237"/>
        <dbReference type="Rhea" id="RHEA-COMP:10747"/>
        <dbReference type="Rhea" id="RHEA-COMP:10748"/>
        <dbReference type="ChEBI" id="CHEBI:83833"/>
        <dbReference type="ChEBI" id="CHEBI:83834"/>
        <dbReference type="EC" id="5.2.1.8"/>
    </reaction>
</comment>
<dbReference type="GO" id="GO:0006457">
    <property type="term" value="P:protein folding"/>
    <property type="evidence" value="ECO:0007669"/>
    <property type="project" value="InterPro"/>
</dbReference>
<gene>
    <name evidence="7" type="ORF">PPSIR1_27863</name>
</gene>
<evidence type="ECO:0000256" key="1">
    <source>
        <dbReference type="ARBA" id="ARBA00007365"/>
    </source>
</evidence>
<dbReference type="GO" id="GO:0003755">
    <property type="term" value="F:peptidyl-prolyl cis-trans isomerase activity"/>
    <property type="evidence" value="ECO:0007669"/>
    <property type="project" value="UniProtKB-UniRule"/>
</dbReference>
<dbReference type="EC" id="5.2.1.8" evidence="4"/>
<dbReference type="Proteomes" id="UP000005801">
    <property type="component" value="Unassembled WGS sequence"/>
</dbReference>
<evidence type="ECO:0000256" key="4">
    <source>
        <dbReference type="RuleBase" id="RU363019"/>
    </source>
</evidence>
<dbReference type="Gene3D" id="2.40.100.10">
    <property type="entry name" value="Cyclophilin-like"/>
    <property type="match status" value="1"/>
</dbReference>
<dbReference type="InterPro" id="IPR044666">
    <property type="entry name" value="Cyclophilin_A-like"/>
</dbReference>
<evidence type="ECO:0000256" key="3">
    <source>
        <dbReference type="ARBA" id="ARBA00023235"/>
    </source>
</evidence>
<organism evidence="7 8">
    <name type="scientific">Plesiocystis pacifica SIR-1</name>
    <dbReference type="NCBI Taxonomy" id="391625"/>
    <lineage>
        <taxon>Bacteria</taxon>
        <taxon>Pseudomonadati</taxon>
        <taxon>Myxococcota</taxon>
        <taxon>Polyangia</taxon>
        <taxon>Nannocystales</taxon>
        <taxon>Nannocystaceae</taxon>
        <taxon>Plesiocystis</taxon>
    </lineage>
</organism>
<keyword evidence="3 4" id="KW-0413">Isomerase</keyword>
<feature type="compositionally biased region" description="Acidic residues" evidence="5">
    <location>
        <begin position="16"/>
        <end position="27"/>
    </location>
</feature>
<reference evidence="7 8" key="1">
    <citation type="submission" date="2007-06" db="EMBL/GenBank/DDBJ databases">
        <authorList>
            <person name="Shimkets L."/>
            <person name="Ferriera S."/>
            <person name="Johnson J."/>
            <person name="Kravitz S."/>
            <person name="Beeson K."/>
            <person name="Sutton G."/>
            <person name="Rogers Y.-H."/>
            <person name="Friedman R."/>
            <person name="Frazier M."/>
            <person name="Venter J.C."/>
        </authorList>
    </citation>
    <scope>NUCLEOTIDE SEQUENCE [LARGE SCALE GENOMIC DNA]</scope>
    <source>
        <strain evidence="7 8">SIR-1</strain>
    </source>
</reference>
<dbReference type="STRING" id="391625.PPSIR1_27863"/>
<keyword evidence="8" id="KW-1185">Reference proteome</keyword>
<dbReference type="eggNOG" id="COG0652">
    <property type="taxonomic scope" value="Bacteria"/>
</dbReference>
<dbReference type="InterPro" id="IPR002130">
    <property type="entry name" value="Cyclophilin-type_PPIase_dom"/>
</dbReference>
<dbReference type="InterPro" id="IPR029000">
    <property type="entry name" value="Cyclophilin-like_dom_sf"/>
</dbReference>
<evidence type="ECO:0000256" key="5">
    <source>
        <dbReference type="SAM" id="MobiDB-lite"/>
    </source>
</evidence>
<keyword evidence="2 4" id="KW-0697">Rotamase</keyword>
<name>A6GI88_9BACT</name>
<sequence length="228" mass="24282">MALLLLACPVEVVDDESADIEEVDGGDEPGTAEGEEAEETGGTDEGGPYGHGNLNPDCIGDAPVVVFETNLGTMTVELDAVRAPITVENFLGYVSAQHYDQTVFHRVIDGFVIQGGGFDTDFNFLDTQGTIVLEIHPELRHVDGALAMARSNDPDSAEAQWYITDGAQGGLDDNYAVFGFVTEGLETRDAISAVPTGSKDIEIDGQVYAFEDVPVDNVVVQSMYCAAQ</sequence>
<dbReference type="Pfam" id="PF00160">
    <property type="entry name" value="Pro_isomerase"/>
    <property type="match status" value="1"/>
</dbReference>
<proteinExistence type="inferred from homology"/>
<dbReference type="SUPFAM" id="SSF50891">
    <property type="entry name" value="Cyclophilin-like"/>
    <property type="match status" value="1"/>
</dbReference>
<dbReference type="PRINTS" id="PR00153">
    <property type="entry name" value="CSAPPISMRASE"/>
</dbReference>
<dbReference type="PROSITE" id="PS50072">
    <property type="entry name" value="CSA_PPIASE_2"/>
    <property type="match status" value="1"/>
</dbReference>
<feature type="compositionally biased region" description="Acidic residues" evidence="5">
    <location>
        <begin position="33"/>
        <end position="42"/>
    </location>
</feature>
<dbReference type="PANTHER" id="PTHR45625:SF4">
    <property type="entry name" value="PEPTIDYLPROLYL ISOMERASE DOMAIN AND WD REPEAT-CONTAINING PROTEIN 1"/>
    <property type="match status" value="1"/>
</dbReference>
<evidence type="ECO:0000313" key="8">
    <source>
        <dbReference type="Proteomes" id="UP000005801"/>
    </source>
</evidence>
<comment type="function">
    <text evidence="4">PPIases accelerate the folding of proteins. It catalyzes the cis-trans isomerization of proline imidic peptide bonds in oligopeptides.</text>
</comment>
<feature type="domain" description="PPIase cyclophilin-type" evidence="6">
    <location>
        <begin position="64"/>
        <end position="225"/>
    </location>
</feature>
<accession>A6GI88</accession>
<dbReference type="PROSITE" id="PS00170">
    <property type="entry name" value="CSA_PPIASE_1"/>
    <property type="match status" value="1"/>
</dbReference>
<evidence type="ECO:0000313" key="7">
    <source>
        <dbReference type="EMBL" id="EDM74432.1"/>
    </source>
</evidence>
<dbReference type="PANTHER" id="PTHR45625">
    <property type="entry name" value="PEPTIDYL-PROLYL CIS-TRANS ISOMERASE-RELATED"/>
    <property type="match status" value="1"/>
</dbReference>
<dbReference type="AlphaFoldDB" id="A6GI88"/>
<evidence type="ECO:0000259" key="6">
    <source>
        <dbReference type="PROSITE" id="PS50072"/>
    </source>
</evidence>
<comment type="similarity">
    <text evidence="1 4">Belongs to the cyclophilin-type PPIase family.</text>
</comment>
<protein>
    <recommendedName>
        <fullName evidence="4">Peptidyl-prolyl cis-trans isomerase</fullName>
        <shortName evidence="4">PPIase</shortName>
        <ecNumber evidence="4">5.2.1.8</ecNumber>
    </recommendedName>
</protein>
<comment type="caution">
    <text evidence="7">The sequence shown here is derived from an EMBL/GenBank/DDBJ whole genome shotgun (WGS) entry which is preliminary data.</text>
</comment>
<dbReference type="EMBL" id="ABCS01000131">
    <property type="protein sequence ID" value="EDM74432.1"/>
    <property type="molecule type" value="Genomic_DNA"/>
</dbReference>
<evidence type="ECO:0000256" key="2">
    <source>
        <dbReference type="ARBA" id="ARBA00023110"/>
    </source>
</evidence>
<dbReference type="InterPro" id="IPR020892">
    <property type="entry name" value="Cyclophilin-type_PPIase_CS"/>
</dbReference>
<feature type="region of interest" description="Disordered" evidence="5">
    <location>
        <begin position="16"/>
        <end position="53"/>
    </location>
</feature>